<dbReference type="Proteomes" id="UP000195859">
    <property type="component" value="Unassembled WGS sequence"/>
</dbReference>
<evidence type="ECO:0000313" key="2">
    <source>
        <dbReference type="EMBL" id="OUQ58237.1"/>
    </source>
</evidence>
<dbReference type="Pfam" id="PF01381">
    <property type="entry name" value="HTH_3"/>
    <property type="match status" value="1"/>
</dbReference>
<protein>
    <recommendedName>
        <fullName evidence="1">HTH cro/C1-type domain-containing protein</fullName>
    </recommendedName>
</protein>
<dbReference type="GeneID" id="78202203"/>
<evidence type="ECO:0000313" key="3">
    <source>
        <dbReference type="EMBL" id="OUQ75533.1"/>
    </source>
</evidence>
<reference evidence="3" key="2">
    <citation type="journal article" date="2018" name="BMC Genomics">
        <title>Whole genome sequencing and function prediction of 133 gut anaerobes isolated from chicken caecum in pure cultures.</title>
        <authorList>
            <person name="Medvecky M."/>
            <person name="Cejkova D."/>
            <person name="Polansky O."/>
            <person name="Karasova D."/>
            <person name="Kubasova T."/>
            <person name="Cizek A."/>
            <person name="Rychlik I."/>
        </authorList>
    </citation>
    <scope>NUCLEOTIDE SEQUENCE</scope>
    <source>
        <strain evidence="3">An101</strain>
        <strain evidence="2">An115</strain>
    </source>
</reference>
<keyword evidence="5" id="KW-1185">Reference proteome</keyword>
<dbReference type="CDD" id="cd00093">
    <property type="entry name" value="HTH_XRE"/>
    <property type="match status" value="1"/>
</dbReference>
<proteinExistence type="predicted"/>
<dbReference type="AlphaFoldDB" id="A0A1Y4UK74"/>
<organism evidence="3 4">
    <name type="scientific">Lactobacillus gallinarum</name>
    <dbReference type="NCBI Taxonomy" id="52242"/>
    <lineage>
        <taxon>Bacteria</taxon>
        <taxon>Bacillati</taxon>
        <taxon>Bacillota</taxon>
        <taxon>Bacilli</taxon>
        <taxon>Lactobacillales</taxon>
        <taxon>Lactobacillaceae</taxon>
        <taxon>Lactobacillus</taxon>
    </lineage>
</organism>
<reference evidence="4 5" key="1">
    <citation type="submission" date="2017-04" db="EMBL/GenBank/DDBJ databases">
        <title>Function of individual gut microbiota members based on whole genome sequencing of pure cultures obtained from chicken caecum.</title>
        <authorList>
            <person name="Medvecky M."/>
            <person name="Cejkova D."/>
            <person name="Polansky O."/>
            <person name="Karasova D."/>
            <person name="Kubasova T."/>
            <person name="Cizek A."/>
            <person name="Rychlik I."/>
        </authorList>
    </citation>
    <scope>NUCLEOTIDE SEQUENCE [LARGE SCALE GENOMIC DNA]</scope>
    <source>
        <strain evidence="4">An101</strain>
        <strain evidence="5">An115</strain>
    </source>
</reference>
<evidence type="ECO:0000313" key="5">
    <source>
        <dbReference type="Proteomes" id="UP000196293"/>
    </source>
</evidence>
<dbReference type="SUPFAM" id="SSF47413">
    <property type="entry name" value="lambda repressor-like DNA-binding domains"/>
    <property type="match status" value="1"/>
</dbReference>
<dbReference type="Gene3D" id="1.10.260.40">
    <property type="entry name" value="lambda repressor-like DNA-binding domains"/>
    <property type="match status" value="1"/>
</dbReference>
<dbReference type="PROSITE" id="PS50943">
    <property type="entry name" value="HTH_CROC1"/>
    <property type="match status" value="1"/>
</dbReference>
<dbReference type="RefSeq" id="WP_087175674.1">
    <property type="nucleotide sequence ID" value="NZ_NFKZ01000001.1"/>
</dbReference>
<comment type="caution">
    <text evidence="3">The sequence shown here is derived from an EMBL/GenBank/DDBJ whole genome shotgun (WGS) entry which is preliminary data.</text>
</comment>
<dbReference type="InterPro" id="IPR001387">
    <property type="entry name" value="Cro/C1-type_HTH"/>
</dbReference>
<dbReference type="InterPro" id="IPR010982">
    <property type="entry name" value="Lambda_DNA-bd_dom_sf"/>
</dbReference>
<dbReference type="Proteomes" id="UP000196293">
    <property type="component" value="Unassembled WGS sequence"/>
</dbReference>
<gene>
    <name evidence="3" type="ORF">B5E44_07160</name>
    <name evidence="2" type="ORF">B5E59_00525</name>
</gene>
<evidence type="ECO:0000313" key="4">
    <source>
        <dbReference type="Proteomes" id="UP000195859"/>
    </source>
</evidence>
<dbReference type="EMBL" id="NFLS01000001">
    <property type="protein sequence ID" value="OUQ58237.1"/>
    <property type="molecule type" value="Genomic_DNA"/>
</dbReference>
<dbReference type="EMBL" id="NFLZ01000017">
    <property type="protein sequence ID" value="OUQ75533.1"/>
    <property type="molecule type" value="Genomic_DNA"/>
</dbReference>
<dbReference type="GO" id="GO:0003677">
    <property type="term" value="F:DNA binding"/>
    <property type="evidence" value="ECO:0007669"/>
    <property type="project" value="InterPro"/>
</dbReference>
<evidence type="ECO:0000259" key="1">
    <source>
        <dbReference type="PROSITE" id="PS50943"/>
    </source>
</evidence>
<accession>A0A1Y4UK74</accession>
<dbReference type="SMART" id="SM00530">
    <property type="entry name" value="HTH_XRE"/>
    <property type="match status" value="1"/>
</dbReference>
<sequence>MELVERIKEIAKNKKGWSLKETAQHAEIGENSIYRWKKQVPNMNSLAKVADVLGVSVDELRGIDQKETITNTDLEEMLDTAHSYDGKIMTEHDREIIKSYLKGYFEGKN</sequence>
<feature type="domain" description="HTH cro/C1-type" evidence="1">
    <location>
        <begin position="7"/>
        <end position="60"/>
    </location>
</feature>
<name>A0A1Y4UK74_9LACO</name>